<protein>
    <submittedName>
        <fullName evidence="2">Uncharacterized protein</fullName>
    </submittedName>
</protein>
<keyword evidence="1" id="KW-0812">Transmembrane</keyword>
<proteinExistence type="predicted"/>
<comment type="caution">
    <text evidence="2">The sequence shown here is derived from an EMBL/GenBank/DDBJ whole genome shotgun (WGS) entry which is preliminary data.</text>
</comment>
<dbReference type="NCBIfam" id="NF038403">
    <property type="entry name" value="perm_prefix_1"/>
    <property type="match status" value="1"/>
</dbReference>
<dbReference type="Proteomes" id="UP000520814">
    <property type="component" value="Unassembled WGS sequence"/>
</dbReference>
<feature type="transmembrane region" description="Helical" evidence="1">
    <location>
        <begin position="62"/>
        <end position="87"/>
    </location>
</feature>
<dbReference type="EMBL" id="JACHGW010000001">
    <property type="protein sequence ID" value="MBB6049406.1"/>
    <property type="molecule type" value="Genomic_DNA"/>
</dbReference>
<evidence type="ECO:0000313" key="2">
    <source>
        <dbReference type="EMBL" id="MBB6049406.1"/>
    </source>
</evidence>
<gene>
    <name evidence="2" type="ORF">HNQ39_001168</name>
</gene>
<feature type="transmembrane region" description="Helical" evidence="1">
    <location>
        <begin position="157"/>
        <end position="175"/>
    </location>
</feature>
<evidence type="ECO:0000256" key="1">
    <source>
        <dbReference type="SAM" id="Phobius"/>
    </source>
</evidence>
<keyword evidence="1" id="KW-0472">Membrane</keyword>
<organism evidence="2 3">
    <name type="scientific">Armatimonas rosea</name>
    <dbReference type="NCBI Taxonomy" id="685828"/>
    <lineage>
        <taxon>Bacteria</taxon>
        <taxon>Bacillati</taxon>
        <taxon>Armatimonadota</taxon>
        <taxon>Armatimonadia</taxon>
        <taxon>Armatimonadales</taxon>
        <taxon>Armatimonadaceae</taxon>
        <taxon>Armatimonas</taxon>
    </lineage>
</organism>
<keyword evidence="3" id="KW-1185">Reference proteome</keyword>
<dbReference type="InterPro" id="IPR047928">
    <property type="entry name" value="Perm_prefix_1"/>
</dbReference>
<dbReference type="AlphaFoldDB" id="A0A7W9SMK3"/>
<dbReference type="RefSeq" id="WP_184193013.1">
    <property type="nucleotide sequence ID" value="NZ_JACHGW010000001.1"/>
</dbReference>
<reference evidence="2 3" key="1">
    <citation type="submission" date="2020-08" db="EMBL/GenBank/DDBJ databases">
        <title>Genomic Encyclopedia of Type Strains, Phase IV (KMG-IV): sequencing the most valuable type-strain genomes for metagenomic binning, comparative biology and taxonomic classification.</title>
        <authorList>
            <person name="Goeker M."/>
        </authorList>
    </citation>
    <scope>NUCLEOTIDE SEQUENCE [LARGE SCALE GENOMIC DNA]</scope>
    <source>
        <strain evidence="2 3">DSM 23562</strain>
    </source>
</reference>
<name>A0A7W9SMK3_ARMRO</name>
<evidence type="ECO:0000313" key="3">
    <source>
        <dbReference type="Proteomes" id="UP000520814"/>
    </source>
</evidence>
<accession>A0A7W9SMK3</accession>
<sequence length="185" mass="20793">MQNQRFNEDQVELEAHLAERIQAYVELGETPEQALVSAREKFGETEVVLKELRLQRNRRHPVAIGALAGLCWLAVAAVLHLLTGWLVTPIVHERTPFPFGGSEVLLLLTRVYVTLVPAAVLVMYKGVERFPKHPPTLLLGVLSFSFLHSPSADLLSWLLVGVPTLHGALIGWRMACHARRERQRQ</sequence>
<keyword evidence="1" id="KW-1133">Transmembrane helix</keyword>